<accession>A0ABT1DPG4</accession>
<evidence type="ECO:0000313" key="3">
    <source>
        <dbReference type="Proteomes" id="UP001523369"/>
    </source>
</evidence>
<dbReference type="EMBL" id="JAMYJR010000020">
    <property type="protein sequence ID" value="MCO8272685.1"/>
    <property type="molecule type" value="Genomic_DNA"/>
</dbReference>
<dbReference type="Proteomes" id="UP001523369">
    <property type="component" value="Unassembled WGS sequence"/>
</dbReference>
<evidence type="ECO:0000256" key="1">
    <source>
        <dbReference type="SAM" id="MobiDB-lite"/>
    </source>
</evidence>
<feature type="region of interest" description="Disordered" evidence="1">
    <location>
        <begin position="1"/>
        <end position="20"/>
    </location>
</feature>
<dbReference type="RefSeq" id="WP_253238780.1">
    <property type="nucleotide sequence ID" value="NZ_JAMYJR010000020.1"/>
</dbReference>
<gene>
    <name evidence="2" type="ORF">M1L60_19000</name>
</gene>
<sequence length="47" mass="5268">MESNKGRKLKQDGRNNGIRRQPGAVLVFQNAIVARILLIAQEAVRHT</sequence>
<proteinExistence type="predicted"/>
<reference evidence="2 3" key="1">
    <citation type="submission" date="2022-06" db="EMBL/GenBank/DDBJ databases">
        <title>New Species of the Genus Actinoplanes, ActinopZanes ferrugineus.</title>
        <authorList>
            <person name="Ding P."/>
        </authorList>
    </citation>
    <scope>NUCLEOTIDE SEQUENCE [LARGE SCALE GENOMIC DNA]</scope>
    <source>
        <strain evidence="2 3">TRM88003</strain>
    </source>
</reference>
<name>A0ABT1DPG4_9ACTN</name>
<keyword evidence="3" id="KW-1185">Reference proteome</keyword>
<organism evidence="2 3">
    <name type="scientific">Paractinoplanes aksuensis</name>
    <dbReference type="NCBI Taxonomy" id="2939490"/>
    <lineage>
        <taxon>Bacteria</taxon>
        <taxon>Bacillati</taxon>
        <taxon>Actinomycetota</taxon>
        <taxon>Actinomycetes</taxon>
        <taxon>Micromonosporales</taxon>
        <taxon>Micromonosporaceae</taxon>
        <taxon>Paractinoplanes</taxon>
    </lineage>
</organism>
<evidence type="ECO:0000313" key="2">
    <source>
        <dbReference type="EMBL" id="MCO8272685.1"/>
    </source>
</evidence>
<protein>
    <submittedName>
        <fullName evidence="2">Uncharacterized protein</fullName>
    </submittedName>
</protein>
<comment type="caution">
    <text evidence="2">The sequence shown here is derived from an EMBL/GenBank/DDBJ whole genome shotgun (WGS) entry which is preliminary data.</text>
</comment>